<gene>
    <name evidence="2" type="ORF">B0J12DRAFT_738617</name>
</gene>
<comment type="caution">
    <text evidence="2">The sequence shown here is derived from an EMBL/GenBank/DDBJ whole genome shotgun (WGS) entry which is preliminary data.</text>
</comment>
<reference evidence="2 3" key="1">
    <citation type="journal article" date="2021" name="Nat. Commun.">
        <title>Genetic determinants of endophytism in the Arabidopsis root mycobiome.</title>
        <authorList>
            <person name="Mesny F."/>
            <person name="Miyauchi S."/>
            <person name="Thiergart T."/>
            <person name="Pickel B."/>
            <person name="Atanasova L."/>
            <person name="Karlsson M."/>
            <person name="Huettel B."/>
            <person name="Barry K.W."/>
            <person name="Haridas S."/>
            <person name="Chen C."/>
            <person name="Bauer D."/>
            <person name="Andreopoulos W."/>
            <person name="Pangilinan J."/>
            <person name="LaButti K."/>
            <person name="Riley R."/>
            <person name="Lipzen A."/>
            <person name="Clum A."/>
            <person name="Drula E."/>
            <person name="Henrissat B."/>
            <person name="Kohler A."/>
            <person name="Grigoriev I.V."/>
            <person name="Martin F.M."/>
            <person name="Hacquard S."/>
        </authorList>
    </citation>
    <scope>NUCLEOTIDE SEQUENCE [LARGE SCALE GENOMIC DNA]</scope>
    <source>
        <strain evidence="2 3">MPI-SDFR-AT-0080</strain>
    </source>
</reference>
<evidence type="ECO:0000313" key="2">
    <source>
        <dbReference type="EMBL" id="KAH7055939.1"/>
    </source>
</evidence>
<keyword evidence="3" id="KW-1185">Reference proteome</keyword>
<name>A0ABQ8GHI4_9PEZI</name>
<dbReference type="EMBL" id="JAGTJR010000008">
    <property type="protein sequence ID" value="KAH7055939.1"/>
    <property type="molecule type" value="Genomic_DNA"/>
</dbReference>
<accession>A0ABQ8GHI4</accession>
<evidence type="ECO:0000256" key="1">
    <source>
        <dbReference type="SAM" id="MobiDB-lite"/>
    </source>
</evidence>
<organism evidence="2 3">
    <name type="scientific">Macrophomina phaseolina</name>
    <dbReference type="NCBI Taxonomy" id="35725"/>
    <lineage>
        <taxon>Eukaryota</taxon>
        <taxon>Fungi</taxon>
        <taxon>Dikarya</taxon>
        <taxon>Ascomycota</taxon>
        <taxon>Pezizomycotina</taxon>
        <taxon>Dothideomycetes</taxon>
        <taxon>Dothideomycetes incertae sedis</taxon>
        <taxon>Botryosphaeriales</taxon>
        <taxon>Botryosphaeriaceae</taxon>
        <taxon>Macrophomina</taxon>
    </lineage>
</organism>
<evidence type="ECO:0000313" key="3">
    <source>
        <dbReference type="Proteomes" id="UP000774617"/>
    </source>
</evidence>
<feature type="region of interest" description="Disordered" evidence="1">
    <location>
        <begin position="105"/>
        <end position="127"/>
    </location>
</feature>
<sequence>MKGSLSRTSSTCSLISRATAAAFDNDSDETTQPPPCVQQRRHLERDALELAWYSTVSAYSKLTNAANPNIAASATTRHPTTEDRLIPLSKAAELFSIKFQESRLSETSPTSSPSSPPPSPSCAASSLRSSSTTNTHYCAGLWPSLLPASLLWFAVYPKRRLPADAAPTWSWASIAGGHIYWDAQWAAARASGPQPWPLAQEACEIRSLAQVHRRFPRLDRGLRVLRTRCLQLPAACAGSTASPAPAADAAAAQPFGAVSKGVIKLRCCLCPALPVPAGPVTAGSAYGGDARRGGDDAVSSGGGGAGRAWHGCIIYDARMRKAVAAKKARGGGAELSDGDWVATQLRAWEDHGRRNDHLKLLFDCEPSPEEQAARKFEVLYCVRFYEYAPSSVAWGHHDGLLVRYRKGTKNEFERVGLWKCTRASMFDDKYQVINLV</sequence>
<protein>
    <submittedName>
        <fullName evidence="2">Uncharacterized protein</fullName>
    </submittedName>
</protein>
<dbReference type="Proteomes" id="UP000774617">
    <property type="component" value="Unassembled WGS sequence"/>
</dbReference>
<proteinExistence type="predicted"/>